<evidence type="ECO:0000256" key="3">
    <source>
        <dbReference type="ARBA" id="ARBA00022989"/>
    </source>
</evidence>
<dbReference type="GO" id="GO:0005254">
    <property type="term" value="F:chloride channel activity"/>
    <property type="evidence" value="ECO:0007669"/>
    <property type="project" value="UniProtKB-KW"/>
</dbReference>
<comment type="similarity">
    <text evidence="5 6">Belongs to the anion channel-forming bestrophin (TC 1.A.46) family. Calcium-sensitive chloride channel subfamily.</text>
</comment>
<sequence length="242" mass="28256">LEYIPINFMLGFFVTSVLNRWINFFNNIGYIDKLVIRAVSFPFQLHPYSFVGAFHNAMISLKNNLCLAANEALRKWIRTVSSIGLMVAAYVRGTDEKTRMQRRNIVRYCVLSQALVFRDISMRVRKRFPTVDALVAAGFMMEHEKELFDQIQYRYAKYWMPFQWALALCQEARTQQKIASDIILQKVGEVRIFCDHEAFVCFVLSWPFSRSKHLDPDICDSHTETDGMYIVPKELQVKLTAD</sequence>
<dbReference type="WBParaSite" id="ASIM_0000350701-mRNA-1">
    <property type="protein sequence ID" value="ASIM_0000350701-mRNA-1"/>
    <property type="gene ID" value="ASIM_0000350701"/>
</dbReference>
<keyword evidence="6" id="KW-0868">Chloride</keyword>
<reference evidence="7" key="1">
    <citation type="submission" date="2017-02" db="UniProtKB">
        <authorList>
            <consortium name="WormBaseParasite"/>
        </authorList>
    </citation>
    <scope>IDENTIFICATION</scope>
</reference>
<proteinExistence type="inferred from homology"/>
<evidence type="ECO:0000256" key="2">
    <source>
        <dbReference type="ARBA" id="ARBA00022692"/>
    </source>
</evidence>
<keyword evidence="6" id="KW-0813">Transport</keyword>
<dbReference type="GO" id="GO:0034707">
    <property type="term" value="C:chloride channel complex"/>
    <property type="evidence" value="ECO:0007669"/>
    <property type="project" value="UniProtKB-KW"/>
</dbReference>
<dbReference type="PANTHER" id="PTHR10736:SF61">
    <property type="entry name" value="BESTROPHIN HOMOLOG 24"/>
    <property type="match status" value="1"/>
</dbReference>
<dbReference type="AlphaFoldDB" id="A0A0M3J7G1"/>
<evidence type="ECO:0000256" key="5">
    <source>
        <dbReference type="ARBA" id="ARBA00034769"/>
    </source>
</evidence>
<organism evidence="7">
    <name type="scientific">Anisakis simplex</name>
    <name type="common">Herring worm</name>
    <dbReference type="NCBI Taxonomy" id="6269"/>
    <lineage>
        <taxon>Eukaryota</taxon>
        <taxon>Metazoa</taxon>
        <taxon>Ecdysozoa</taxon>
        <taxon>Nematoda</taxon>
        <taxon>Chromadorea</taxon>
        <taxon>Rhabditida</taxon>
        <taxon>Spirurina</taxon>
        <taxon>Ascaridomorpha</taxon>
        <taxon>Ascaridoidea</taxon>
        <taxon>Anisakidae</taxon>
        <taxon>Anisakis</taxon>
        <taxon>Anisakis simplex complex</taxon>
    </lineage>
</organism>
<keyword evidence="6" id="KW-1003">Cell membrane</keyword>
<dbReference type="PANTHER" id="PTHR10736">
    <property type="entry name" value="BESTROPHIN"/>
    <property type="match status" value="1"/>
</dbReference>
<evidence type="ECO:0000256" key="6">
    <source>
        <dbReference type="RuleBase" id="RU363126"/>
    </source>
</evidence>
<keyword evidence="3" id="KW-1133">Transmembrane helix</keyword>
<keyword evidence="6" id="KW-0869">Chloride channel</keyword>
<dbReference type="GO" id="GO:0005886">
    <property type="term" value="C:plasma membrane"/>
    <property type="evidence" value="ECO:0007669"/>
    <property type="project" value="UniProtKB-SubCell"/>
</dbReference>
<dbReference type="InterPro" id="IPR000615">
    <property type="entry name" value="Bestrophin"/>
</dbReference>
<protein>
    <recommendedName>
        <fullName evidence="6">Bestrophin homolog</fullName>
    </recommendedName>
</protein>
<name>A0A0M3J7G1_ANISI</name>
<keyword evidence="6" id="KW-0407">Ion channel</keyword>
<keyword evidence="6" id="KW-0406">Ion transport</keyword>
<accession>A0A0M3J7G1</accession>
<dbReference type="Pfam" id="PF01062">
    <property type="entry name" value="Bestrophin"/>
    <property type="match status" value="2"/>
</dbReference>
<evidence type="ECO:0000256" key="1">
    <source>
        <dbReference type="ARBA" id="ARBA00004370"/>
    </source>
</evidence>
<comment type="subcellular location">
    <subcellularLocation>
        <location evidence="6">Cell membrane</location>
        <topology evidence="6">Multi-pass membrane protein</topology>
    </subcellularLocation>
    <subcellularLocation>
        <location evidence="1">Membrane</location>
    </subcellularLocation>
</comment>
<evidence type="ECO:0000313" key="7">
    <source>
        <dbReference type="WBParaSite" id="ASIM_0000350701-mRNA-1"/>
    </source>
</evidence>
<keyword evidence="2" id="KW-0812">Transmembrane</keyword>
<evidence type="ECO:0000256" key="4">
    <source>
        <dbReference type="ARBA" id="ARBA00023136"/>
    </source>
</evidence>
<comment type="function">
    <text evidence="6">Forms chloride channels.</text>
</comment>
<dbReference type="InterPro" id="IPR021134">
    <property type="entry name" value="Bestrophin-like"/>
</dbReference>
<keyword evidence="4" id="KW-0472">Membrane</keyword>